<comment type="caution">
    <text evidence="2">The sequence shown here is derived from an EMBL/GenBank/DDBJ whole genome shotgun (WGS) entry which is preliminary data.</text>
</comment>
<evidence type="ECO:0000256" key="1">
    <source>
        <dbReference type="SAM" id="MobiDB-lite"/>
    </source>
</evidence>
<name>A0ABS4GLL3_9BACL</name>
<keyword evidence="3" id="KW-1185">Reference proteome</keyword>
<evidence type="ECO:0000313" key="2">
    <source>
        <dbReference type="EMBL" id="MBP1931155.1"/>
    </source>
</evidence>
<feature type="region of interest" description="Disordered" evidence="1">
    <location>
        <begin position="26"/>
        <end position="61"/>
    </location>
</feature>
<dbReference type="EMBL" id="JAGGKT010000002">
    <property type="protein sequence ID" value="MBP1931155.1"/>
    <property type="molecule type" value="Genomic_DNA"/>
</dbReference>
<dbReference type="Proteomes" id="UP001519343">
    <property type="component" value="Unassembled WGS sequence"/>
</dbReference>
<proteinExistence type="predicted"/>
<gene>
    <name evidence="2" type="ORF">J2Z37_001152</name>
</gene>
<organism evidence="2 3">
    <name type="scientific">Ammoniphilus resinae</name>
    <dbReference type="NCBI Taxonomy" id="861532"/>
    <lineage>
        <taxon>Bacteria</taxon>
        <taxon>Bacillati</taxon>
        <taxon>Bacillota</taxon>
        <taxon>Bacilli</taxon>
        <taxon>Bacillales</taxon>
        <taxon>Paenibacillaceae</taxon>
        <taxon>Aneurinibacillus group</taxon>
        <taxon>Ammoniphilus</taxon>
    </lineage>
</organism>
<accession>A0ABS4GLL3</accession>
<reference evidence="2 3" key="1">
    <citation type="submission" date="2021-03" db="EMBL/GenBank/DDBJ databases">
        <title>Genomic Encyclopedia of Type Strains, Phase IV (KMG-IV): sequencing the most valuable type-strain genomes for metagenomic binning, comparative biology and taxonomic classification.</title>
        <authorList>
            <person name="Goeker M."/>
        </authorList>
    </citation>
    <scope>NUCLEOTIDE SEQUENCE [LARGE SCALE GENOMIC DNA]</scope>
    <source>
        <strain evidence="2 3">DSM 24738</strain>
    </source>
</reference>
<protein>
    <submittedName>
        <fullName evidence="2">Uncharacterized protein</fullName>
    </submittedName>
</protein>
<sequence>MGLMKDNPSNRVDSLQELEAIGTHASAATNLHQTRTIKRTAVQPPVIKNPGPYDTRTGNYE</sequence>
<evidence type="ECO:0000313" key="3">
    <source>
        <dbReference type="Proteomes" id="UP001519343"/>
    </source>
</evidence>